<evidence type="ECO:0000259" key="6">
    <source>
        <dbReference type="Pfam" id="PF13407"/>
    </source>
</evidence>
<keyword evidence="8" id="KW-1185">Reference proteome</keyword>
<dbReference type="AlphaFoldDB" id="A0A211ZEM0"/>
<dbReference type="InterPro" id="IPR028082">
    <property type="entry name" value="Peripla_BP_I"/>
</dbReference>
<comment type="subcellular location">
    <subcellularLocation>
        <location evidence="1">Cell envelope</location>
    </subcellularLocation>
</comment>
<evidence type="ECO:0000256" key="2">
    <source>
        <dbReference type="ARBA" id="ARBA00007639"/>
    </source>
</evidence>
<gene>
    <name evidence="7" type="ORF">BWR60_28255</name>
</gene>
<dbReference type="GO" id="GO:0030313">
    <property type="term" value="C:cell envelope"/>
    <property type="evidence" value="ECO:0007669"/>
    <property type="project" value="UniProtKB-SubCell"/>
</dbReference>
<evidence type="ECO:0000256" key="3">
    <source>
        <dbReference type="ARBA" id="ARBA00022729"/>
    </source>
</evidence>
<proteinExistence type="inferred from homology"/>
<dbReference type="PANTHER" id="PTHR46847:SF1">
    <property type="entry name" value="D-ALLOSE-BINDING PERIPLASMIC PROTEIN-RELATED"/>
    <property type="match status" value="1"/>
</dbReference>
<evidence type="ECO:0000313" key="7">
    <source>
        <dbReference type="EMBL" id="OWJ63738.1"/>
    </source>
</evidence>
<evidence type="ECO:0000313" key="8">
    <source>
        <dbReference type="Proteomes" id="UP000196655"/>
    </source>
</evidence>
<reference evidence="8" key="1">
    <citation type="submission" date="2017-05" db="EMBL/GenBank/DDBJ databases">
        <authorList>
            <person name="Macchi M."/>
            <person name="Festa S."/>
            <person name="Coppotelli B.M."/>
            <person name="Morelli I.S."/>
        </authorList>
    </citation>
    <scope>NUCLEOTIDE SEQUENCE [LARGE SCALE GENOMIC DNA]</scope>
    <source>
        <strain evidence="8">I</strain>
    </source>
</reference>
<dbReference type="Pfam" id="PF13407">
    <property type="entry name" value="Peripla_BP_4"/>
    <property type="match status" value="1"/>
</dbReference>
<evidence type="ECO:0000256" key="1">
    <source>
        <dbReference type="ARBA" id="ARBA00004196"/>
    </source>
</evidence>
<feature type="compositionally biased region" description="Basic and acidic residues" evidence="4">
    <location>
        <begin position="1"/>
        <end position="13"/>
    </location>
</feature>
<evidence type="ECO:0000256" key="5">
    <source>
        <dbReference type="SAM" id="Phobius"/>
    </source>
</evidence>
<evidence type="ECO:0000256" key="4">
    <source>
        <dbReference type="SAM" id="MobiDB-lite"/>
    </source>
</evidence>
<dbReference type="GO" id="GO:0030246">
    <property type="term" value="F:carbohydrate binding"/>
    <property type="evidence" value="ECO:0007669"/>
    <property type="project" value="UniProtKB-ARBA"/>
</dbReference>
<name>A0A211ZEM0_9PROT</name>
<sequence>MKADVSRHERQDGLGKPAANEGGKEMKSHTGSPLWVVGLICAACAMSGLSSAAGPVDVDVGNGLAVAVDPGKPLNIAYFAPSGNSFLQANLEALDEAAKGIEGTYQFYDANWDAGTQLNQIQNAIQSGRFNAFIVQPLDGHLLCHALTEDAPKAGILVAIAVVQLCDRATLPDEQQWAPGTATFVGGAFSVTTVHDWMVEVARRSPGKHKVGVLTGALLVADTINFDKALADAKATNPDWEIVGVQRTDVSVPDALAKAQNLIQAHPDIDTILTTYSNISRGAVTALQLAGRKPGEVKVYDMGGTAWSKQAILDGWVEFTMPRYARSVIHASVRSLAEASSGKPGPHYIPNDGAPPSAALILDRSNIDAFVPESD</sequence>
<accession>A0A211ZEM0</accession>
<organism evidence="7 8">
    <name type="scientific">Inquilinus limosus</name>
    <dbReference type="NCBI Taxonomy" id="171674"/>
    <lineage>
        <taxon>Bacteria</taxon>
        <taxon>Pseudomonadati</taxon>
        <taxon>Pseudomonadota</taxon>
        <taxon>Alphaproteobacteria</taxon>
        <taxon>Rhodospirillales</taxon>
        <taxon>Rhodospirillaceae</taxon>
        <taxon>Inquilinus</taxon>
    </lineage>
</organism>
<dbReference type="OrthoDB" id="9805127at2"/>
<feature type="domain" description="Periplasmic binding protein" evidence="6">
    <location>
        <begin position="82"/>
        <end position="343"/>
    </location>
</feature>
<comment type="caution">
    <text evidence="7">The sequence shown here is derived from an EMBL/GenBank/DDBJ whole genome shotgun (WGS) entry which is preliminary data.</text>
</comment>
<keyword evidence="3" id="KW-0732">Signal</keyword>
<comment type="similarity">
    <text evidence="2">Belongs to the bacterial solute-binding protein 2 family.</text>
</comment>
<dbReference type="PANTHER" id="PTHR46847">
    <property type="entry name" value="D-ALLOSE-BINDING PERIPLASMIC PROTEIN-RELATED"/>
    <property type="match status" value="1"/>
</dbReference>
<feature type="transmembrane region" description="Helical" evidence="5">
    <location>
        <begin position="34"/>
        <end position="53"/>
    </location>
</feature>
<dbReference type="SUPFAM" id="SSF53822">
    <property type="entry name" value="Periplasmic binding protein-like I"/>
    <property type="match status" value="1"/>
</dbReference>
<feature type="region of interest" description="Disordered" evidence="4">
    <location>
        <begin position="1"/>
        <end position="27"/>
    </location>
</feature>
<dbReference type="InterPro" id="IPR025997">
    <property type="entry name" value="SBP_2_dom"/>
</dbReference>
<dbReference type="Gene3D" id="3.40.50.2300">
    <property type="match status" value="2"/>
</dbReference>
<keyword evidence="5" id="KW-1133">Transmembrane helix</keyword>
<protein>
    <recommendedName>
        <fullName evidence="6">Periplasmic binding protein domain-containing protein</fullName>
    </recommendedName>
</protein>
<keyword evidence="5" id="KW-0472">Membrane</keyword>
<dbReference type="EMBL" id="NHON01000081">
    <property type="protein sequence ID" value="OWJ63738.1"/>
    <property type="molecule type" value="Genomic_DNA"/>
</dbReference>
<keyword evidence="5" id="KW-0812">Transmembrane</keyword>
<dbReference type="Proteomes" id="UP000196655">
    <property type="component" value="Unassembled WGS sequence"/>
</dbReference>
<dbReference type="CDD" id="cd01536">
    <property type="entry name" value="PBP1_ABC_sugar_binding-like"/>
    <property type="match status" value="1"/>
</dbReference>